<keyword evidence="9 10" id="KW-0456">Lyase</keyword>
<comment type="catalytic activity">
    <reaction evidence="10">
        <text>holo-[cytochrome c] = apo-[cytochrome c] + heme b</text>
        <dbReference type="Rhea" id="RHEA:22648"/>
        <dbReference type="Rhea" id="RHEA-COMP:10725"/>
        <dbReference type="Rhea" id="RHEA-COMP:10726"/>
        <dbReference type="ChEBI" id="CHEBI:29950"/>
        <dbReference type="ChEBI" id="CHEBI:60344"/>
        <dbReference type="ChEBI" id="CHEBI:83739"/>
        <dbReference type="EC" id="4.4.1.17"/>
    </reaction>
</comment>
<evidence type="ECO:0000256" key="5">
    <source>
        <dbReference type="ARBA" id="ARBA00022792"/>
    </source>
</evidence>
<evidence type="ECO:0000256" key="4">
    <source>
        <dbReference type="ARBA" id="ARBA00022723"/>
    </source>
</evidence>
<feature type="compositionally biased region" description="Basic and acidic residues" evidence="11">
    <location>
        <begin position="273"/>
        <end position="290"/>
    </location>
</feature>
<proteinExistence type="inferred from homology"/>
<dbReference type="GO" id="GO:0046872">
    <property type="term" value="F:metal ion binding"/>
    <property type="evidence" value="ECO:0007669"/>
    <property type="project" value="UniProtKB-KW"/>
</dbReference>
<accession>A0A081AU00</accession>
<keyword evidence="6 10" id="KW-0408">Iron</keyword>
<dbReference type="InterPro" id="IPR000511">
    <property type="entry name" value="Holocyt_c/c1_synthase"/>
</dbReference>
<dbReference type="Pfam" id="PF01265">
    <property type="entry name" value="Cyto_heme_lyase"/>
    <property type="match status" value="1"/>
</dbReference>
<comment type="function">
    <text evidence="10">Lyase that catalyzes the covalent linking of the heme group to the cytochrome C apoprotein to produce the mature functional cytochrome.</text>
</comment>
<dbReference type="PANTHER" id="PTHR12743:SF0">
    <property type="entry name" value="HOLOCYTOCHROME C-TYPE SYNTHASE"/>
    <property type="match status" value="1"/>
</dbReference>
<reference evidence="12 13" key="1">
    <citation type="submission" date="2013-11" db="EMBL/GenBank/DDBJ databases">
        <title>The Genome Sequence of Phytophthora parasitica P1976.</title>
        <authorList>
            <consortium name="The Broad Institute Genomics Platform"/>
            <person name="Russ C."/>
            <person name="Tyler B."/>
            <person name="Panabieres F."/>
            <person name="Shan W."/>
            <person name="Tripathy S."/>
            <person name="Grunwald N."/>
            <person name="Machado M."/>
            <person name="Johnson C.S."/>
            <person name="Walker B."/>
            <person name="Young S."/>
            <person name="Zeng Q."/>
            <person name="Gargeya S."/>
            <person name="Fitzgerald M."/>
            <person name="Haas B."/>
            <person name="Abouelleil A."/>
            <person name="Allen A.W."/>
            <person name="Alvarado L."/>
            <person name="Arachchi H.M."/>
            <person name="Berlin A.M."/>
            <person name="Chapman S.B."/>
            <person name="Gainer-Dewar J."/>
            <person name="Goldberg J."/>
            <person name="Griggs A."/>
            <person name="Gujja S."/>
            <person name="Hansen M."/>
            <person name="Howarth C."/>
            <person name="Imamovic A."/>
            <person name="Ireland A."/>
            <person name="Larimer J."/>
            <person name="McCowan C."/>
            <person name="Murphy C."/>
            <person name="Pearson M."/>
            <person name="Poon T.W."/>
            <person name="Priest M."/>
            <person name="Roberts A."/>
            <person name="Saif S."/>
            <person name="Shea T."/>
            <person name="Sisk P."/>
            <person name="Sykes S."/>
            <person name="Wortman J."/>
            <person name="Nusbaum C."/>
            <person name="Birren B."/>
        </authorList>
    </citation>
    <scope>NUCLEOTIDE SEQUENCE [LARGE SCALE GENOMIC DNA]</scope>
    <source>
        <strain evidence="12 13">P1976</strain>
    </source>
</reference>
<keyword evidence="5 10" id="KW-0999">Mitochondrion inner membrane</keyword>
<evidence type="ECO:0000256" key="2">
    <source>
        <dbReference type="ARBA" id="ARBA00007255"/>
    </source>
</evidence>
<dbReference type="PANTHER" id="PTHR12743">
    <property type="entry name" value="CYTOCHROME C1 HEME LYASE"/>
    <property type="match status" value="1"/>
</dbReference>
<sequence>MTAEVNSAAAACPHPPHKTPAKAQGCPVDHSKADTAKAQGCPVDHRKSDGNDADIGLSAEMMRAANHAAGFTVRGSGAAPIHLSKDRAVSSIPKGDFTPEHQTGTEDKWEYPSEDMYFKAMKRKGWAPEAQQMKTIVAIHNTVNEQSWREVLKWESFHPSKEPVKLKKFMGKPTEYSPKAKMMNLLGWSVLPFDRHDWVVDRDGKEVRYVIDFYSGAATPGKPLSVYLDVRPALDSVEGVVDRLRWQFHEKIAPFLPFNGAMFKPTTPAESDNTQKHDQGGHSKVTPKSD</sequence>
<dbReference type="PROSITE" id="PS00822">
    <property type="entry name" value="CYTO_HEME_LYASE_2"/>
    <property type="match status" value="1"/>
</dbReference>
<dbReference type="GO" id="GO:0004408">
    <property type="term" value="F:holocytochrome-c synthase activity"/>
    <property type="evidence" value="ECO:0007669"/>
    <property type="project" value="UniProtKB-EC"/>
</dbReference>
<keyword evidence="4 10" id="KW-0479">Metal-binding</keyword>
<dbReference type="EMBL" id="ANJA01000719">
    <property type="protein sequence ID" value="ETO82361.1"/>
    <property type="molecule type" value="Genomic_DNA"/>
</dbReference>
<keyword evidence="8 10" id="KW-0472">Membrane</keyword>
<dbReference type="GO" id="GO:0005743">
    <property type="term" value="C:mitochondrial inner membrane"/>
    <property type="evidence" value="ECO:0007669"/>
    <property type="project" value="UniProtKB-SubCell"/>
</dbReference>
<evidence type="ECO:0000256" key="3">
    <source>
        <dbReference type="ARBA" id="ARBA00022617"/>
    </source>
</evidence>
<evidence type="ECO:0000256" key="8">
    <source>
        <dbReference type="ARBA" id="ARBA00023136"/>
    </source>
</evidence>
<comment type="subcellular location">
    <subcellularLocation>
        <location evidence="1 10">Mitochondrion inner membrane</location>
    </subcellularLocation>
</comment>
<evidence type="ECO:0000313" key="13">
    <source>
        <dbReference type="Proteomes" id="UP000028582"/>
    </source>
</evidence>
<dbReference type="Proteomes" id="UP000028582">
    <property type="component" value="Unassembled WGS sequence"/>
</dbReference>
<name>A0A081AU00_PHYNI</name>
<dbReference type="PROSITE" id="PS00821">
    <property type="entry name" value="CYTO_HEME_LYASE_1"/>
    <property type="match status" value="1"/>
</dbReference>
<keyword evidence="3 10" id="KW-0349">Heme</keyword>
<protein>
    <recommendedName>
        <fullName evidence="10">Holocytochrome c-type synthase</fullName>
        <ecNumber evidence="10">4.4.1.17</ecNumber>
    </recommendedName>
</protein>
<evidence type="ECO:0000256" key="9">
    <source>
        <dbReference type="ARBA" id="ARBA00023239"/>
    </source>
</evidence>
<dbReference type="OrthoDB" id="4243at2759"/>
<evidence type="ECO:0000256" key="7">
    <source>
        <dbReference type="ARBA" id="ARBA00023128"/>
    </source>
</evidence>
<organism evidence="12 13">
    <name type="scientific">Phytophthora nicotianae P1976</name>
    <dbReference type="NCBI Taxonomy" id="1317066"/>
    <lineage>
        <taxon>Eukaryota</taxon>
        <taxon>Sar</taxon>
        <taxon>Stramenopiles</taxon>
        <taxon>Oomycota</taxon>
        <taxon>Peronosporomycetes</taxon>
        <taxon>Peronosporales</taxon>
        <taxon>Peronosporaceae</taxon>
        <taxon>Phytophthora</taxon>
    </lineage>
</organism>
<feature type="region of interest" description="Disordered" evidence="11">
    <location>
        <begin position="1"/>
        <end position="29"/>
    </location>
</feature>
<evidence type="ECO:0000313" key="12">
    <source>
        <dbReference type="EMBL" id="ETO82361.1"/>
    </source>
</evidence>
<evidence type="ECO:0000256" key="6">
    <source>
        <dbReference type="ARBA" id="ARBA00023004"/>
    </source>
</evidence>
<gene>
    <name evidence="12" type="ORF">F444_03505</name>
</gene>
<comment type="caution">
    <text evidence="12">The sequence shown here is derived from an EMBL/GenBank/DDBJ whole genome shotgun (WGS) entry which is preliminary data.</text>
</comment>
<feature type="region of interest" description="Disordered" evidence="11">
    <location>
        <begin position="264"/>
        <end position="290"/>
    </location>
</feature>
<evidence type="ECO:0000256" key="11">
    <source>
        <dbReference type="SAM" id="MobiDB-lite"/>
    </source>
</evidence>
<evidence type="ECO:0000256" key="10">
    <source>
        <dbReference type="RuleBase" id="RU363130"/>
    </source>
</evidence>
<dbReference type="EC" id="4.4.1.17" evidence="10"/>
<keyword evidence="7 10" id="KW-0496">Mitochondrion</keyword>
<comment type="similarity">
    <text evidence="2 10">Belongs to the cytochrome c-type heme lyase family.</text>
</comment>
<evidence type="ECO:0000256" key="1">
    <source>
        <dbReference type="ARBA" id="ARBA00004273"/>
    </source>
</evidence>
<dbReference type="AlphaFoldDB" id="A0A081AU00"/>